<dbReference type="InterPro" id="IPR011008">
    <property type="entry name" value="Dimeric_a/b-barrel"/>
</dbReference>
<proteinExistence type="predicted"/>
<organism evidence="1 2">
    <name type="scientific">Streptomyces chitinivorans</name>
    <dbReference type="NCBI Taxonomy" id="1257027"/>
    <lineage>
        <taxon>Bacteria</taxon>
        <taxon>Bacillati</taxon>
        <taxon>Actinomycetota</taxon>
        <taxon>Actinomycetes</taxon>
        <taxon>Kitasatosporales</taxon>
        <taxon>Streptomycetaceae</taxon>
        <taxon>Streptomyces</taxon>
    </lineage>
</organism>
<name>A0ABW7HYB1_9ACTN</name>
<keyword evidence="1" id="KW-0560">Oxidoreductase</keyword>
<dbReference type="EMBL" id="JBIHMK010000087">
    <property type="protein sequence ID" value="MFH0250566.1"/>
    <property type="molecule type" value="Genomic_DNA"/>
</dbReference>
<dbReference type="Proteomes" id="UP001607069">
    <property type="component" value="Unassembled WGS sequence"/>
</dbReference>
<evidence type="ECO:0000313" key="2">
    <source>
        <dbReference type="Proteomes" id="UP001607069"/>
    </source>
</evidence>
<gene>
    <name evidence="1" type="ORF">ACG5V6_20410</name>
</gene>
<dbReference type="GO" id="GO:0004497">
    <property type="term" value="F:monooxygenase activity"/>
    <property type="evidence" value="ECO:0007669"/>
    <property type="project" value="UniProtKB-KW"/>
</dbReference>
<accession>A0ABW7HYB1</accession>
<keyword evidence="2" id="KW-1185">Reference proteome</keyword>
<dbReference type="RefSeq" id="WP_279951436.1">
    <property type="nucleotide sequence ID" value="NZ_BAABEN010000023.1"/>
</dbReference>
<sequence>MSTTPVHPDPARLDAGAVLISTWDVGTPERQRAAADAIAATWGRREWPTPDILSYSVYAGTDGRTLLHYSQWTDEKAYEEYVRTHRQERNDEIDDAVPGIERLRLARTRRYRSLPEGRDEPGRDGRRPEPGCVVVVEVGFEGPDEARQRAWVDTVAAAIEDDRADGSLPPGGISAHFHLSTDGTRVINYAEWESEQAHIDALEAPGEGVGTPSPLWERVRNFPGLVSSDVARYRLLFSAERPGERAARVR</sequence>
<dbReference type="Gene3D" id="3.30.70.100">
    <property type="match status" value="2"/>
</dbReference>
<evidence type="ECO:0000313" key="1">
    <source>
        <dbReference type="EMBL" id="MFH0250566.1"/>
    </source>
</evidence>
<comment type="caution">
    <text evidence="1">The sequence shown here is derived from an EMBL/GenBank/DDBJ whole genome shotgun (WGS) entry which is preliminary data.</text>
</comment>
<keyword evidence="1" id="KW-0503">Monooxygenase</keyword>
<dbReference type="SUPFAM" id="SSF54909">
    <property type="entry name" value="Dimeric alpha+beta barrel"/>
    <property type="match status" value="2"/>
</dbReference>
<reference evidence="1 2" key="1">
    <citation type="submission" date="2024-10" db="EMBL/GenBank/DDBJ databases">
        <authorList>
            <person name="Cho J.-C."/>
        </authorList>
    </citation>
    <scope>NUCLEOTIDE SEQUENCE [LARGE SCALE GENOMIC DNA]</scope>
    <source>
        <strain evidence="1 2">KCTC29696</strain>
    </source>
</reference>
<protein>
    <submittedName>
        <fullName evidence="1">Antibiotic biosynthesis monooxygenase</fullName>
    </submittedName>
</protein>